<evidence type="ECO:0000256" key="1">
    <source>
        <dbReference type="SAM" id="MobiDB-lite"/>
    </source>
</evidence>
<feature type="region of interest" description="Disordered" evidence="1">
    <location>
        <begin position="31"/>
        <end position="53"/>
    </location>
</feature>
<reference evidence="2" key="1">
    <citation type="submission" date="2013-07" db="EMBL/GenBank/DDBJ databases">
        <title>The genome of Eucalyptus grandis.</title>
        <authorList>
            <person name="Schmutz J."/>
            <person name="Hayes R."/>
            <person name="Myburg A."/>
            <person name="Tuskan G."/>
            <person name="Grattapaglia D."/>
            <person name="Rokhsar D.S."/>
        </authorList>
    </citation>
    <scope>NUCLEOTIDE SEQUENCE</scope>
    <source>
        <tissue evidence="2">Leaf extractions</tissue>
    </source>
</reference>
<gene>
    <name evidence="2" type="ORF">EUGRSUZ_E04044</name>
</gene>
<name>A0A059CA95_EUCGR</name>
<accession>A0A059CA95</accession>
<sequence length="87" mass="10127">MKRNPRTPPSGSRNLLRSRWLTSPSDLSSLVSESRRMKDDDELPFSPCTPEMRSADDREENIYCVMLIPRSKLARRHPYGRDCIFSL</sequence>
<evidence type="ECO:0000313" key="2">
    <source>
        <dbReference type="EMBL" id="KCW75292.1"/>
    </source>
</evidence>
<dbReference type="EMBL" id="KK198757">
    <property type="protein sequence ID" value="KCW75292.1"/>
    <property type="molecule type" value="Genomic_DNA"/>
</dbReference>
<dbReference type="InParanoid" id="A0A059CA95"/>
<proteinExistence type="predicted"/>
<dbReference type="Gramene" id="KCW75292">
    <property type="protein sequence ID" value="KCW75292"/>
    <property type="gene ID" value="EUGRSUZ_E04044"/>
</dbReference>
<protein>
    <submittedName>
        <fullName evidence="2">Uncharacterized protein</fullName>
    </submittedName>
</protein>
<organism evidence="2">
    <name type="scientific">Eucalyptus grandis</name>
    <name type="common">Flooded gum</name>
    <dbReference type="NCBI Taxonomy" id="71139"/>
    <lineage>
        <taxon>Eukaryota</taxon>
        <taxon>Viridiplantae</taxon>
        <taxon>Streptophyta</taxon>
        <taxon>Embryophyta</taxon>
        <taxon>Tracheophyta</taxon>
        <taxon>Spermatophyta</taxon>
        <taxon>Magnoliopsida</taxon>
        <taxon>eudicotyledons</taxon>
        <taxon>Gunneridae</taxon>
        <taxon>Pentapetalae</taxon>
        <taxon>rosids</taxon>
        <taxon>malvids</taxon>
        <taxon>Myrtales</taxon>
        <taxon>Myrtaceae</taxon>
        <taxon>Myrtoideae</taxon>
        <taxon>Eucalypteae</taxon>
        <taxon>Eucalyptus</taxon>
    </lineage>
</organism>
<dbReference type="AlphaFoldDB" id="A0A059CA95"/>